<keyword evidence="2" id="KW-1185">Reference proteome</keyword>
<gene>
    <name evidence="1" type="ORF">MSG28_000920</name>
</gene>
<protein>
    <submittedName>
        <fullName evidence="1">Uncharacterized protein</fullName>
    </submittedName>
</protein>
<dbReference type="EMBL" id="CM046131">
    <property type="protein sequence ID" value="KAI8430752.1"/>
    <property type="molecule type" value="Genomic_DNA"/>
</dbReference>
<name>A0ACC0K2U5_CHOFU</name>
<reference evidence="1 2" key="1">
    <citation type="journal article" date="2022" name="Genome Biol. Evol.">
        <title>The Spruce Budworm Genome: Reconstructing the Evolutionary History of Antifreeze Proteins.</title>
        <authorList>
            <person name="Beliveau C."/>
            <person name="Gagne P."/>
            <person name="Picq S."/>
            <person name="Vernygora O."/>
            <person name="Keeling C.I."/>
            <person name="Pinkney K."/>
            <person name="Doucet D."/>
            <person name="Wen F."/>
            <person name="Johnston J.S."/>
            <person name="Maaroufi H."/>
            <person name="Boyle B."/>
            <person name="Laroche J."/>
            <person name="Dewar K."/>
            <person name="Juretic N."/>
            <person name="Blackburn G."/>
            <person name="Nisole A."/>
            <person name="Brunet B."/>
            <person name="Brandao M."/>
            <person name="Lumley L."/>
            <person name="Duan J."/>
            <person name="Quan G."/>
            <person name="Lucarotti C.J."/>
            <person name="Roe A.D."/>
            <person name="Sperling F.A.H."/>
            <person name="Levesque R.C."/>
            <person name="Cusson M."/>
        </authorList>
    </citation>
    <scope>NUCLEOTIDE SEQUENCE [LARGE SCALE GENOMIC DNA]</scope>
    <source>
        <strain evidence="1">Glfc:IPQL:Cfum</strain>
    </source>
</reference>
<sequence>MGAMLRSDPMTLCDMYIQPEAAFEILSGLGEEGCVQFHDVCRYAEMERKLHYMEEEMTKDNIYVPPLLSEPKALEPTETRAYESAIEKWSNDIIAISTNQKELEKNYLGMTEMHYVLERIGPLLDIESSGRLKVITGLVKRQRSFSFEMMLWRISHGNVFYRQTSVDKILHDPETGGVVRKVAFLVVCQGEQLSARMEKVCAGFHCNLYHCPTAHSERVTLMSRLAVNIKDLDAVLRTTRFHRCKALRAVGRQWPMWMIQIKKAKAIYHTMNLFSLDITKKCLIGLYTIITFPFLFSLMFGDVGHGFIMFLFAAWMLKNEKKFMAENSNNEIWNIFFGGRYIILLMSLFSIYAGFIYNDLFSKGVKLKTSGWSHVSYSEEELLASPVLMVEPKDYGLVYPFGLAENKILFENSLKMKLSIIIGVIHMIFGLSLSLFNHMFFKKRYLIILEFIPQMLFLCCIFLWLVILVFMKWFQYGGAKPVTKESAGCAPLILIIFIDMCLFSTTKPVAVECDAYMFEGQQSVQKTLVFVALASVPIMLFGPPIFVNHKNKKNRVKVVVETSNFRKYQAKSIENAAAVAKKMEELEEKMDKLSESFGDLMIHQAVHTIEFVLSTISHTASYLRLWALSLAHAQLSEMLWMMVFSKMALQDASMAGGPKIVVVFAIWAMFSLSILVLMEGLSAFLHTLRLHWVEFMSKFYGGCGYVFRPFCFRAMLKEQVKEKMEICPSSKRNQGR</sequence>
<evidence type="ECO:0000313" key="2">
    <source>
        <dbReference type="Proteomes" id="UP001064048"/>
    </source>
</evidence>
<comment type="caution">
    <text evidence="1">The sequence shown here is derived from an EMBL/GenBank/DDBJ whole genome shotgun (WGS) entry which is preliminary data.</text>
</comment>
<accession>A0ACC0K2U5</accession>
<organism evidence="1 2">
    <name type="scientific">Choristoneura fumiferana</name>
    <name type="common">Spruce budworm moth</name>
    <name type="synonym">Archips fumiferana</name>
    <dbReference type="NCBI Taxonomy" id="7141"/>
    <lineage>
        <taxon>Eukaryota</taxon>
        <taxon>Metazoa</taxon>
        <taxon>Ecdysozoa</taxon>
        <taxon>Arthropoda</taxon>
        <taxon>Hexapoda</taxon>
        <taxon>Insecta</taxon>
        <taxon>Pterygota</taxon>
        <taxon>Neoptera</taxon>
        <taxon>Endopterygota</taxon>
        <taxon>Lepidoptera</taxon>
        <taxon>Glossata</taxon>
        <taxon>Ditrysia</taxon>
        <taxon>Tortricoidea</taxon>
        <taxon>Tortricidae</taxon>
        <taxon>Tortricinae</taxon>
        <taxon>Choristoneura</taxon>
    </lineage>
</organism>
<proteinExistence type="predicted"/>
<evidence type="ECO:0000313" key="1">
    <source>
        <dbReference type="EMBL" id="KAI8430752.1"/>
    </source>
</evidence>
<dbReference type="Proteomes" id="UP001064048">
    <property type="component" value="Chromosome Z"/>
</dbReference>